<evidence type="ECO:0000313" key="3">
    <source>
        <dbReference type="Proteomes" id="UP000596739"/>
    </source>
</evidence>
<evidence type="ECO:0000256" key="1">
    <source>
        <dbReference type="SAM" id="Phobius"/>
    </source>
</evidence>
<gene>
    <name evidence="2" type="ORF">JHL18_16040</name>
</gene>
<feature type="transmembrane region" description="Helical" evidence="1">
    <location>
        <begin position="7"/>
        <end position="26"/>
    </location>
</feature>
<reference evidence="3" key="1">
    <citation type="submission" date="2021-01" db="EMBL/GenBank/DDBJ databases">
        <title>Genome public.</title>
        <authorList>
            <person name="Liu C."/>
            <person name="Sun Q."/>
        </authorList>
    </citation>
    <scope>NUCLEOTIDE SEQUENCE [LARGE SCALE GENOMIC DNA]</scope>
    <source>
        <strain evidence="3">YIM B02505</strain>
    </source>
</reference>
<keyword evidence="1" id="KW-0472">Membrane</keyword>
<sequence>MNKQIRILLTFIITSIVTYLIVGYISNNVFVQIHWDENAMFSDKLREYYIRTFSINIIPTLILATISTTLFAKKMKN</sequence>
<keyword evidence="3" id="KW-1185">Reference proteome</keyword>
<comment type="caution">
    <text evidence="2">The sequence shown here is derived from an EMBL/GenBank/DDBJ whole genome shotgun (WGS) entry which is preliminary data.</text>
</comment>
<feature type="transmembrane region" description="Helical" evidence="1">
    <location>
        <begin position="48"/>
        <end position="72"/>
    </location>
</feature>
<name>A0ABS1ERZ5_9CLOT</name>
<accession>A0ABS1ERZ5</accession>
<proteinExistence type="predicted"/>
<protein>
    <submittedName>
        <fullName evidence="2">Uncharacterized protein</fullName>
    </submittedName>
</protein>
<keyword evidence="1" id="KW-1133">Transmembrane helix</keyword>
<dbReference type="EMBL" id="JAENHN010000045">
    <property type="protein sequence ID" value="MBK1812134.1"/>
    <property type="molecule type" value="Genomic_DNA"/>
</dbReference>
<dbReference type="Proteomes" id="UP000596739">
    <property type="component" value="Unassembled WGS sequence"/>
</dbReference>
<evidence type="ECO:0000313" key="2">
    <source>
        <dbReference type="EMBL" id="MBK1812134.1"/>
    </source>
</evidence>
<organism evidence="2 3">
    <name type="scientific">Clostridium yunnanense</name>
    <dbReference type="NCBI Taxonomy" id="2800325"/>
    <lineage>
        <taxon>Bacteria</taxon>
        <taxon>Bacillati</taxon>
        <taxon>Bacillota</taxon>
        <taxon>Clostridia</taxon>
        <taxon>Eubacteriales</taxon>
        <taxon>Clostridiaceae</taxon>
        <taxon>Clostridium</taxon>
    </lineage>
</organism>
<keyword evidence="1" id="KW-0812">Transmembrane</keyword>
<dbReference type="RefSeq" id="WP_200271030.1">
    <property type="nucleotide sequence ID" value="NZ_JAENHN010000045.1"/>
</dbReference>